<dbReference type="InterPro" id="IPR011333">
    <property type="entry name" value="SKP1/BTB/POZ_sf"/>
</dbReference>
<dbReference type="PANTHER" id="PTHR45774">
    <property type="entry name" value="BTB/POZ DOMAIN-CONTAINING"/>
    <property type="match status" value="1"/>
</dbReference>
<dbReference type="SMART" id="SM00225">
    <property type="entry name" value="BTB"/>
    <property type="match status" value="1"/>
</dbReference>
<comment type="caution">
    <text evidence="3">The sequence shown here is derived from an EMBL/GenBank/DDBJ whole genome shotgun (WGS) entry which is preliminary data.</text>
</comment>
<name>A0A397SFA3_9GLOM</name>
<feature type="domain" description="BTB" evidence="1">
    <location>
        <begin position="25"/>
        <end position="88"/>
    </location>
</feature>
<dbReference type="CDD" id="cd18186">
    <property type="entry name" value="BTB_POZ_ZBTB_KLHL-like"/>
    <property type="match status" value="1"/>
</dbReference>
<dbReference type="SUPFAM" id="SSF54695">
    <property type="entry name" value="POZ domain"/>
    <property type="match status" value="1"/>
</dbReference>
<dbReference type="SMART" id="SM00584">
    <property type="entry name" value="TLDc"/>
    <property type="match status" value="1"/>
</dbReference>
<dbReference type="PROSITE" id="PS51886">
    <property type="entry name" value="TLDC"/>
    <property type="match status" value="1"/>
</dbReference>
<evidence type="ECO:0000259" key="1">
    <source>
        <dbReference type="PROSITE" id="PS50097"/>
    </source>
</evidence>
<dbReference type="AlphaFoldDB" id="A0A397SFA3"/>
<dbReference type="InterPro" id="IPR000210">
    <property type="entry name" value="BTB/POZ_dom"/>
</dbReference>
<evidence type="ECO:0000313" key="4">
    <source>
        <dbReference type="Proteomes" id="UP000265703"/>
    </source>
</evidence>
<dbReference type="InterPro" id="IPR006571">
    <property type="entry name" value="TLDc_dom"/>
</dbReference>
<dbReference type="PROSITE" id="PS50097">
    <property type="entry name" value="BTB"/>
    <property type="match status" value="1"/>
</dbReference>
<dbReference type="Gene3D" id="3.30.710.10">
    <property type="entry name" value="Potassium Channel Kv1.1, Chain A"/>
    <property type="match status" value="1"/>
</dbReference>
<dbReference type="Proteomes" id="UP000265703">
    <property type="component" value="Unassembled WGS sequence"/>
</dbReference>
<evidence type="ECO:0000259" key="2">
    <source>
        <dbReference type="PROSITE" id="PS51886"/>
    </source>
</evidence>
<sequence length="465" mass="55101">MKRMEQTYLEIIKNFETLFESKENYDVIIQVGEEQNTKEIYAHSLVLCCQSNYFRTKFSSNCVEKKDGKFIFKKPNISPQIFETILWYNVKDGLNNLKLLIITDELGLHRLYEHTRNFLISNQREFLKNNTVEILNMIYYNKAINNIQEFCLEMISFEPKSLFNSNKFIDLSAQLLEIILKRDDLNLVEIIIWDYLIKWGLAKEQTLLNKDVSKWNQENFNNFQRILQIFIPLIRFYEIFFEDYIKKVKPYEEILPKDLKDDLLKFYTISDYTPILKCLSRFPKYHFDSIIIDHIRDHIVLFTNWIDKKEEKSEYINIIIPYKFNLLYRASRDGFSPEAFHSKCDNKGANIVLIKIKDSEQIIGGYNPLGWDISNDYKSTSDSFIFSFTDRSNKNTAKVSYINGNPCIIGCFSGHGPIFSSSFYYDGDLWEISLNYSYYFDIIGDFPIGNIRADDYEVFQVIKKS</sequence>
<dbReference type="Pfam" id="PF07534">
    <property type="entry name" value="TLD"/>
    <property type="match status" value="1"/>
</dbReference>
<accession>A0A397SFA3</accession>
<evidence type="ECO:0008006" key="5">
    <source>
        <dbReference type="Google" id="ProtNLM"/>
    </source>
</evidence>
<gene>
    <name evidence="3" type="ORF">C1645_832588</name>
</gene>
<reference evidence="3 4" key="1">
    <citation type="submission" date="2018-06" db="EMBL/GenBank/DDBJ databases">
        <title>Comparative genomics reveals the genomic features of Rhizophagus irregularis, R. cerebriforme, R. diaphanum and Gigaspora rosea, and their symbiotic lifestyle signature.</title>
        <authorList>
            <person name="Morin E."/>
            <person name="San Clemente H."/>
            <person name="Chen E.C.H."/>
            <person name="De La Providencia I."/>
            <person name="Hainaut M."/>
            <person name="Kuo A."/>
            <person name="Kohler A."/>
            <person name="Murat C."/>
            <person name="Tang N."/>
            <person name="Roy S."/>
            <person name="Loubradou J."/>
            <person name="Henrissat B."/>
            <person name="Grigoriev I.V."/>
            <person name="Corradi N."/>
            <person name="Roux C."/>
            <person name="Martin F.M."/>
        </authorList>
    </citation>
    <scope>NUCLEOTIDE SEQUENCE [LARGE SCALE GENOMIC DNA]</scope>
    <source>
        <strain evidence="3 4">DAOM 227022</strain>
    </source>
</reference>
<dbReference type="EMBL" id="QKYT01000508">
    <property type="protein sequence ID" value="RIA84232.1"/>
    <property type="molecule type" value="Genomic_DNA"/>
</dbReference>
<dbReference type="PANTHER" id="PTHR45774:SF3">
    <property type="entry name" value="BTB (POZ) DOMAIN-CONTAINING 2B-RELATED"/>
    <property type="match status" value="1"/>
</dbReference>
<organism evidence="3 4">
    <name type="scientific">Glomus cerebriforme</name>
    <dbReference type="NCBI Taxonomy" id="658196"/>
    <lineage>
        <taxon>Eukaryota</taxon>
        <taxon>Fungi</taxon>
        <taxon>Fungi incertae sedis</taxon>
        <taxon>Mucoromycota</taxon>
        <taxon>Glomeromycotina</taxon>
        <taxon>Glomeromycetes</taxon>
        <taxon>Glomerales</taxon>
        <taxon>Glomeraceae</taxon>
        <taxon>Glomus</taxon>
    </lineage>
</organism>
<feature type="domain" description="TLDc" evidence="2">
    <location>
        <begin position="290"/>
        <end position="462"/>
    </location>
</feature>
<dbReference type="OrthoDB" id="19132at2759"/>
<evidence type="ECO:0000313" key="3">
    <source>
        <dbReference type="EMBL" id="RIA84232.1"/>
    </source>
</evidence>
<dbReference type="Pfam" id="PF00651">
    <property type="entry name" value="BTB"/>
    <property type="match status" value="1"/>
</dbReference>
<protein>
    <recommendedName>
        <fullName evidence="5">BTB/POZ domain-containing protein</fullName>
    </recommendedName>
</protein>
<proteinExistence type="predicted"/>
<keyword evidence="4" id="KW-1185">Reference proteome</keyword>